<dbReference type="EMBL" id="ML179111">
    <property type="protein sequence ID" value="THU99907.1"/>
    <property type="molecule type" value="Genomic_DNA"/>
</dbReference>
<keyword evidence="2" id="KW-1185">Reference proteome</keyword>
<dbReference type="Proteomes" id="UP000297245">
    <property type="component" value="Unassembled WGS sequence"/>
</dbReference>
<dbReference type="AlphaFoldDB" id="A0A4S8MBN6"/>
<accession>A0A4S8MBN6</accession>
<sequence>MPFWATLDSFRRIGANGKKWAGPTSCKKSCPVVNQIFHGDYLEHKLGLLRPKVLLVPKSTKSYAVPFYHGAKILSCRSRGVSASEVSCLTRKQDSSSDPGFQSEFSWGDSLGNRTDIGAQMTSCRSGWIFFRRMC</sequence>
<evidence type="ECO:0000313" key="1">
    <source>
        <dbReference type="EMBL" id="THU99907.1"/>
    </source>
</evidence>
<protein>
    <submittedName>
        <fullName evidence="1">Uncharacterized protein</fullName>
    </submittedName>
</protein>
<reference evidence="1 2" key="1">
    <citation type="journal article" date="2019" name="Nat. Ecol. Evol.">
        <title>Megaphylogeny resolves global patterns of mushroom evolution.</title>
        <authorList>
            <person name="Varga T."/>
            <person name="Krizsan K."/>
            <person name="Foldi C."/>
            <person name="Dima B."/>
            <person name="Sanchez-Garcia M."/>
            <person name="Sanchez-Ramirez S."/>
            <person name="Szollosi G.J."/>
            <person name="Szarkandi J.G."/>
            <person name="Papp V."/>
            <person name="Albert L."/>
            <person name="Andreopoulos W."/>
            <person name="Angelini C."/>
            <person name="Antonin V."/>
            <person name="Barry K.W."/>
            <person name="Bougher N.L."/>
            <person name="Buchanan P."/>
            <person name="Buyck B."/>
            <person name="Bense V."/>
            <person name="Catcheside P."/>
            <person name="Chovatia M."/>
            <person name="Cooper J."/>
            <person name="Damon W."/>
            <person name="Desjardin D."/>
            <person name="Finy P."/>
            <person name="Geml J."/>
            <person name="Haridas S."/>
            <person name="Hughes K."/>
            <person name="Justo A."/>
            <person name="Karasinski D."/>
            <person name="Kautmanova I."/>
            <person name="Kiss B."/>
            <person name="Kocsube S."/>
            <person name="Kotiranta H."/>
            <person name="LaButti K.M."/>
            <person name="Lechner B.E."/>
            <person name="Liimatainen K."/>
            <person name="Lipzen A."/>
            <person name="Lukacs Z."/>
            <person name="Mihaltcheva S."/>
            <person name="Morgado L.N."/>
            <person name="Niskanen T."/>
            <person name="Noordeloos M.E."/>
            <person name="Ohm R.A."/>
            <person name="Ortiz-Santana B."/>
            <person name="Ovrebo C."/>
            <person name="Racz N."/>
            <person name="Riley R."/>
            <person name="Savchenko A."/>
            <person name="Shiryaev A."/>
            <person name="Soop K."/>
            <person name="Spirin V."/>
            <person name="Szebenyi C."/>
            <person name="Tomsovsky M."/>
            <person name="Tulloss R.E."/>
            <person name="Uehling J."/>
            <person name="Grigoriev I.V."/>
            <person name="Vagvolgyi C."/>
            <person name="Papp T."/>
            <person name="Martin F.M."/>
            <person name="Miettinen O."/>
            <person name="Hibbett D.S."/>
            <person name="Nagy L.G."/>
        </authorList>
    </citation>
    <scope>NUCLEOTIDE SEQUENCE [LARGE SCALE GENOMIC DNA]</scope>
    <source>
        <strain evidence="1 2">CBS 962.96</strain>
    </source>
</reference>
<gene>
    <name evidence="1" type="ORF">K435DRAFT_472648</name>
</gene>
<evidence type="ECO:0000313" key="2">
    <source>
        <dbReference type="Proteomes" id="UP000297245"/>
    </source>
</evidence>
<proteinExistence type="predicted"/>
<organism evidence="1 2">
    <name type="scientific">Dendrothele bispora (strain CBS 962.96)</name>
    <dbReference type="NCBI Taxonomy" id="1314807"/>
    <lineage>
        <taxon>Eukaryota</taxon>
        <taxon>Fungi</taxon>
        <taxon>Dikarya</taxon>
        <taxon>Basidiomycota</taxon>
        <taxon>Agaricomycotina</taxon>
        <taxon>Agaricomycetes</taxon>
        <taxon>Agaricomycetidae</taxon>
        <taxon>Agaricales</taxon>
        <taxon>Agaricales incertae sedis</taxon>
        <taxon>Dendrothele</taxon>
    </lineage>
</organism>
<name>A0A4S8MBN6_DENBC</name>